<sequence>MEYFQNFFKAFWKSSLDDLPFSKVNHNFLSLQVSCSLALPRLQVQSSSQLHSFTSASLHVALLRSDTASAQPPCFLVYSVFSLPSCLQDHTSNLGDPPIEGDTYPKARLCLLIHVDFVAYPSQLLKEEIFTNLPLWKSSLDDLPFSRVNHSLLSLQVSCIALRRLQVQSSSQLHSFTSCSTSCTTSCSTSRLPHTNKDHEGTSANDEMHKHWHKMADTFDPEIAPYPHKKDSYQHYHEIQGESTELGCRALP</sequence>
<accession>A0A8S9HCL2</accession>
<evidence type="ECO:0000313" key="1">
    <source>
        <dbReference type="EMBL" id="KAF2554407.1"/>
    </source>
</evidence>
<organism evidence="1 2">
    <name type="scientific">Brassica cretica</name>
    <name type="common">Mustard</name>
    <dbReference type="NCBI Taxonomy" id="69181"/>
    <lineage>
        <taxon>Eukaryota</taxon>
        <taxon>Viridiplantae</taxon>
        <taxon>Streptophyta</taxon>
        <taxon>Embryophyta</taxon>
        <taxon>Tracheophyta</taxon>
        <taxon>Spermatophyta</taxon>
        <taxon>Magnoliopsida</taxon>
        <taxon>eudicotyledons</taxon>
        <taxon>Gunneridae</taxon>
        <taxon>Pentapetalae</taxon>
        <taxon>rosids</taxon>
        <taxon>malvids</taxon>
        <taxon>Brassicales</taxon>
        <taxon>Brassicaceae</taxon>
        <taxon>Brassiceae</taxon>
        <taxon>Brassica</taxon>
    </lineage>
</organism>
<evidence type="ECO:0000313" key="2">
    <source>
        <dbReference type="Proteomes" id="UP000712281"/>
    </source>
</evidence>
<proteinExistence type="predicted"/>
<dbReference type="EMBL" id="QGKW02001988">
    <property type="protein sequence ID" value="KAF2554407.1"/>
    <property type="molecule type" value="Genomic_DNA"/>
</dbReference>
<dbReference type="Proteomes" id="UP000712281">
    <property type="component" value="Unassembled WGS sequence"/>
</dbReference>
<dbReference type="AlphaFoldDB" id="A0A8S9HCL2"/>
<comment type="caution">
    <text evidence="1">The sequence shown here is derived from an EMBL/GenBank/DDBJ whole genome shotgun (WGS) entry which is preliminary data.</text>
</comment>
<reference evidence="1" key="1">
    <citation type="submission" date="2019-12" db="EMBL/GenBank/DDBJ databases">
        <title>Genome sequencing and annotation of Brassica cretica.</title>
        <authorList>
            <person name="Studholme D.J."/>
            <person name="Sarris P.F."/>
        </authorList>
    </citation>
    <scope>NUCLEOTIDE SEQUENCE</scope>
    <source>
        <strain evidence="1">PFS-001/15</strain>
        <tissue evidence="1">Leaf</tissue>
    </source>
</reference>
<gene>
    <name evidence="1" type="ORF">F2Q68_00034000</name>
</gene>
<name>A0A8S9HCL2_BRACR</name>
<protein>
    <submittedName>
        <fullName evidence="1">Uncharacterized protein</fullName>
    </submittedName>
</protein>